<proteinExistence type="predicted"/>
<evidence type="ECO:0000259" key="1">
    <source>
        <dbReference type="Pfam" id="PF00198"/>
    </source>
</evidence>
<dbReference type="SUPFAM" id="SSF52777">
    <property type="entry name" value="CoA-dependent acyltransferases"/>
    <property type="match status" value="1"/>
</dbReference>
<protein>
    <submittedName>
        <fullName evidence="2">Putative CoA-dependent acyltransferase</fullName>
    </submittedName>
</protein>
<dbReference type="EMBL" id="UGNV01000001">
    <property type="protein sequence ID" value="STX29901.1"/>
    <property type="molecule type" value="Genomic_DNA"/>
</dbReference>
<dbReference type="GO" id="GO:0016746">
    <property type="term" value="F:acyltransferase activity"/>
    <property type="evidence" value="ECO:0007669"/>
    <property type="project" value="UniProtKB-KW"/>
</dbReference>
<evidence type="ECO:0000313" key="2">
    <source>
        <dbReference type="EMBL" id="STX29901.1"/>
    </source>
</evidence>
<keyword evidence="2" id="KW-0012">Acyltransferase</keyword>
<dbReference type="InterPro" id="IPR001078">
    <property type="entry name" value="2-oxoacid_DH_actylTfrase"/>
</dbReference>
<keyword evidence="2" id="KW-0808">Transferase</keyword>
<name>A0A378I5G0_9GAMM</name>
<organism evidence="2 3">
    <name type="scientific">Legionella beliardensis</name>
    <dbReference type="NCBI Taxonomy" id="91822"/>
    <lineage>
        <taxon>Bacteria</taxon>
        <taxon>Pseudomonadati</taxon>
        <taxon>Pseudomonadota</taxon>
        <taxon>Gammaproteobacteria</taxon>
        <taxon>Legionellales</taxon>
        <taxon>Legionellaceae</taxon>
        <taxon>Legionella</taxon>
    </lineage>
</organism>
<dbReference type="OrthoDB" id="5642472at2"/>
<keyword evidence="3" id="KW-1185">Reference proteome</keyword>
<accession>A0A378I5G0</accession>
<feature type="domain" description="2-oxoacid dehydrogenase acyltransferase catalytic" evidence="1">
    <location>
        <begin position="444"/>
        <end position="508"/>
    </location>
</feature>
<dbReference type="Gene3D" id="3.30.559.10">
    <property type="entry name" value="Chloramphenicol acetyltransferase-like domain"/>
    <property type="match status" value="1"/>
</dbReference>
<dbReference type="SUPFAM" id="SSF47240">
    <property type="entry name" value="Ferritin-like"/>
    <property type="match status" value="1"/>
</dbReference>
<dbReference type="InterPro" id="IPR023213">
    <property type="entry name" value="CAT-like_dom_sf"/>
</dbReference>
<gene>
    <name evidence="2" type="ORF">NCTC13315_02461</name>
</gene>
<dbReference type="AlphaFoldDB" id="A0A378I5G0"/>
<evidence type="ECO:0000313" key="3">
    <source>
        <dbReference type="Proteomes" id="UP000254968"/>
    </source>
</evidence>
<dbReference type="InterPro" id="IPR009078">
    <property type="entry name" value="Ferritin-like_SF"/>
</dbReference>
<sequence>MDELNELLRPTWGSEKWILEGWQQITASEKELIKSRVDKMFQDGLPFKVKQDKLLYIYAFSLLAQLEVLAIQVPLKFESKMLSAAHRKRMRLQLLDEIFHGIVFTKILYMLCAPYAYPPPYNPHIEIICNFIRSEECPKTAVVLLNLIGEGWIEEIFYSLERAGVAPKVFETIIEDEHRHVCEAVLYKSIGLPNIEEVKGKLAFLEEQLFTNLFMQHKYIFSLLALLNVHGSISFIESLSKKHREQVEKLNLKPSQNWQYYMQFMESLLPKIRAYNQKNQEIEMTPIRKVLMTQWDNPTDPTMAGQFNINISCVDFFGKKYPPETVTTLMLQAVSLILSENDSHRHYLSYKRLYRTQSAYAGLVVKLPDCGDQMSTIVFENCHLLTLQELSLKIRSALKMMVYCFKRREALEKSNPQVQELVENAAYEYVNDLYGFPVIGNPVVSVSNIGACGYTQCKSPLRRNEGMKYTLMEVERKLVWNKATKAFEEQDLLPVSISADHRVFDGNTPVPKMVADCFNRIFAKMVAEEAIPVKVEDRTQDAKLVALLDQLIEKNVEMGFKALSFLQTYWCDFLKLEDMLDADFLASRLMASELEC</sequence>
<dbReference type="Proteomes" id="UP000254968">
    <property type="component" value="Unassembled WGS sequence"/>
</dbReference>
<reference evidence="2 3" key="1">
    <citation type="submission" date="2018-06" db="EMBL/GenBank/DDBJ databases">
        <authorList>
            <consortium name="Pathogen Informatics"/>
            <person name="Doyle S."/>
        </authorList>
    </citation>
    <scope>NUCLEOTIDE SEQUENCE [LARGE SCALE GENOMIC DNA]</scope>
    <source>
        <strain evidence="2 3">NCTC13315</strain>
    </source>
</reference>
<dbReference type="RefSeq" id="WP_115303556.1">
    <property type="nucleotide sequence ID" value="NZ_CAAAHO010000005.1"/>
</dbReference>
<dbReference type="Pfam" id="PF00198">
    <property type="entry name" value="2-oxoacid_dh"/>
    <property type="match status" value="1"/>
</dbReference>